<dbReference type="Proteomes" id="UP000636010">
    <property type="component" value="Unassembled WGS sequence"/>
</dbReference>
<evidence type="ECO:0000313" key="3">
    <source>
        <dbReference type="Proteomes" id="UP000636010"/>
    </source>
</evidence>
<sequence length="232" mass="26868">MKSIKIYFVSLGFLMATNSFSQIGNITDIGGKPLMASKYSKIEGSPYYFGTNTWMDGVLYTADGKKVDGVRLRYNAFEDEVEYRVNSNVLIIDNYNLSGFDFFYQPEDGTNRELYQFRNGYSIPGEIEKTDFFKVIYSGTNFSLLEELKMIETKVTPATYGASEYTKFVKDESTFLIIDGQVRKFKNRKSDYYEIAPEKKDEIKRLVKENYNRFASDQEIRALLKEIDSKIL</sequence>
<feature type="chain" id="PRO_5046456401" evidence="1">
    <location>
        <begin position="22"/>
        <end position="232"/>
    </location>
</feature>
<organism evidence="2 3">
    <name type="scientific">Marivirga lumbricoides</name>
    <dbReference type="NCBI Taxonomy" id="1046115"/>
    <lineage>
        <taxon>Bacteria</taxon>
        <taxon>Pseudomonadati</taxon>
        <taxon>Bacteroidota</taxon>
        <taxon>Cytophagia</taxon>
        <taxon>Cytophagales</taxon>
        <taxon>Marivirgaceae</taxon>
        <taxon>Marivirga</taxon>
    </lineage>
</organism>
<proteinExistence type="predicted"/>
<name>A0ABQ1MJ41_9BACT</name>
<reference evidence="3" key="1">
    <citation type="journal article" date="2019" name="Int. J. Syst. Evol. Microbiol.">
        <title>The Global Catalogue of Microorganisms (GCM) 10K type strain sequencing project: providing services to taxonomists for standard genome sequencing and annotation.</title>
        <authorList>
            <consortium name="The Broad Institute Genomics Platform"/>
            <consortium name="The Broad Institute Genome Sequencing Center for Infectious Disease"/>
            <person name="Wu L."/>
            <person name="Ma J."/>
        </authorList>
    </citation>
    <scope>NUCLEOTIDE SEQUENCE [LARGE SCALE GENOMIC DNA]</scope>
    <source>
        <strain evidence="3">CGMCC 1.10832</strain>
    </source>
</reference>
<dbReference type="EMBL" id="BMEC01000009">
    <property type="protein sequence ID" value="GGC41263.1"/>
    <property type="molecule type" value="Genomic_DNA"/>
</dbReference>
<protein>
    <submittedName>
        <fullName evidence="2">Uncharacterized protein</fullName>
    </submittedName>
</protein>
<gene>
    <name evidence="2" type="ORF">GCM10011506_28540</name>
</gene>
<keyword evidence="3" id="KW-1185">Reference proteome</keyword>
<keyword evidence="1" id="KW-0732">Signal</keyword>
<dbReference type="RefSeq" id="WP_188464626.1">
    <property type="nucleotide sequence ID" value="NZ_BAABHU010000009.1"/>
</dbReference>
<accession>A0ABQ1MJ41</accession>
<feature type="signal peptide" evidence="1">
    <location>
        <begin position="1"/>
        <end position="21"/>
    </location>
</feature>
<evidence type="ECO:0000313" key="2">
    <source>
        <dbReference type="EMBL" id="GGC41263.1"/>
    </source>
</evidence>
<comment type="caution">
    <text evidence="2">The sequence shown here is derived from an EMBL/GenBank/DDBJ whole genome shotgun (WGS) entry which is preliminary data.</text>
</comment>
<evidence type="ECO:0000256" key="1">
    <source>
        <dbReference type="SAM" id="SignalP"/>
    </source>
</evidence>